<name>A0A0F7KFC0_9PROT</name>
<evidence type="ECO:0000313" key="1">
    <source>
        <dbReference type="EMBL" id="AKH37549.1"/>
    </source>
</evidence>
<dbReference type="EMBL" id="VNHT01000006">
    <property type="protein sequence ID" value="TYP92397.1"/>
    <property type="molecule type" value="Genomic_DNA"/>
</dbReference>
<proteinExistence type="predicted"/>
<dbReference type="RefSeq" id="WP_046849630.1">
    <property type="nucleotide sequence ID" value="NZ_CP011451.1"/>
</dbReference>
<dbReference type="OrthoDB" id="8901071at2"/>
<dbReference type="Proteomes" id="UP000324176">
    <property type="component" value="Unassembled WGS sequence"/>
</dbReference>
<reference evidence="2 4" key="3">
    <citation type="submission" date="2019-07" db="EMBL/GenBank/DDBJ databases">
        <title>Active sludge and wastewater microbial communities from Klosterneuburg, Austria.</title>
        <authorList>
            <person name="Wagner M."/>
        </authorList>
    </citation>
    <scope>NUCLEOTIDE SEQUENCE [LARGE SCALE GENOMIC DNA]</scope>
    <source>
        <strain evidence="2 4">Nm2</strain>
    </source>
</reference>
<sequence length="327" mass="38030">MSQQQINATALLCWLLERNDMEISASTLREGERKSAAELLLQERMLVSGHSLDWITCPECWIESARVVRETLPEQILLFCPECEDFEVPRYYRETHQVPLQKFIHRLLNGLNLSINGMKQIEPDLVWRLGTTEEKRGKALTWYFARRLRQPEIAYRLREQIMLEKTTQSCRILTSSELPLPVGSPVAGMDVSNLASLARISQSKFEFFADRLHLPGPQMIEEAAPGTTLRYVESQSKVFIEGQAYDLEPRQQLILLALIRDLDHEMDKSALKAASGSQAQMFSPSKEFLRNRMVYQTFIRYQRSDECYALNIYDEDQYWLNLTRTRQ</sequence>
<protein>
    <submittedName>
        <fullName evidence="1">Uncharacterized protein</fullName>
    </submittedName>
</protein>
<dbReference type="EMBL" id="CP011451">
    <property type="protein sequence ID" value="AKH37549.1"/>
    <property type="molecule type" value="Genomic_DNA"/>
</dbReference>
<keyword evidence="3" id="KW-1185">Reference proteome</keyword>
<organism evidence="1 3">
    <name type="scientific">Nitrosomonas communis</name>
    <dbReference type="NCBI Taxonomy" id="44574"/>
    <lineage>
        <taxon>Bacteria</taxon>
        <taxon>Pseudomonadati</taxon>
        <taxon>Pseudomonadota</taxon>
        <taxon>Betaproteobacteria</taxon>
        <taxon>Nitrosomonadales</taxon>
        <taxon>Nitrosomonadaceae</taxon>
        <taxon>Nitrosomonas</taxon>
    </lineage>
</organism>
<dbReference type="KEGG" id="nco:AAW31_06520"/>
<reference evidence="3" key="1">
    <citation type="submission" date="2015-05" db="EMBL/GenBank/DDBJ databases">
        <title>Draft genome of Nitrosomonas communis strain Nm2.</title>
        <authorList>
            <person name="Kozlowski J.A."/>
            <person name="Kits K.D."/>
            <person name="Stein L.Y."/>
        </authorList>
    </citation>
    <scope>NUCLEOTIDE SEQUENCE [LARGE SCALE GENOMIC DNA]</scope>
    <source>
        <strain evidence="3">Nm2</strain>
    </source>
</reference>
<evidence type="ECO:0000313" key="3">
    <source>
        <dbReference type="Proteomes" id="UP000034156"/>
    </source>
</evidence>
<dbReference type="AlphaFoldDB" id="A0A0F7KFC0"/>
<evidence type="ECO:0000313" key="4">
    <source>
        <dbReference type="Proteomes" id="UP000324176"/>
    </source>
</evidence>
<dbReference type="Proteomes" id="UP000034156">
    <property type="component" value="Chromosome"/>
</dbReference>
<reference evidence="1 3" key="2">
    <citation type="journal article" date="2016" name="Genome Announc.">
        <title>Genome Sequence of Nitrosomonas communis Strain Nm2, a Mesophilic Ammonia-Oxidizing Bacterium Isolated from Mediterranean Soil.</title>
        <authorList>
            <person name="Kozlowski J.A."/>
            <person name="Kits K.D."/>
            <person name="Stein L.Y."/>
        </authorList>
    </citation>
    <scope>NUCLEOTIDE SEQUENCE [LARGE SCALE GENOMIC DNA]</scope>
    <source>
        <strain evidence="1 3">Nm2</strain>
    </source>
</reference>
<gene>
    <name evidence="1" type="ORF">AAW31_06520</name>
    <name evidence="2" type="ORF">BCL69_100683</name>
</gene>
<evidence type="ECO:0000313" key="2">
    <source>
        <dbReference type="EMBL" id="TYP92397.1"/>
    </source>
</evidence>
<accession>A0A0F7KFC0</accession>
<dbReference type="PATRIC" id="fig|44574.3.peg.1562"/>